<protein>
    <submittedName>
        <fullName evidence="2">Uncharacterized protein</fullName>
    </submittedName>
</protein>
<name>A0AAD7RKR6_9TELE</name>
<reference evidence="2" key="1">
    <citation type="journal article" date="2023" name="Science">
        <title>Genome structures resolve the early diversification of teleost fishes.</title>
        <authorList>
            <person name="Parey E."/>
            <person name="Louis A."/>
            <person name="Montfort J."/>
            <person name="Bouchez O."/>
            <person name="Roques C."/>
            <person name="Iampietro C."/>
            <person name="Lluch J."/>
            <person name="Castinel A."/>
            <person name="Donnadieu C."/>
            <person name="Desvignes T."/>
            <person name="Floi Bucao C."/>
            <person name="Jouanno E."/>
            <person name="Wen M."/>
            <person name="Mejri S."/>
            <person name="Dirks R."/>
            <person name="Jansen H."/>
            <person name="Henkel C."/>
            <person name="Chen W.J."/>
            <person name="Zahm M."/>
            <person name="Cabau C."/>
            <person name="Klopp C."/>
            <person name="Thompson A.W."/>
            <person name="Robinson-Rechavi M."/>
            <person name="Braasch I."/>
            <person name="Lecointre G."/>
            <person name="Bobe J."/>
            <person name="Postlethwait J.H."/>
            <person name="Berthelot C."/>
            <person name="Roest Crollius H."/>
            <person name="Guiguen Y."/>
        </authorList>
    </citation>
    <scope>NUCLEOTIDE SEQUENCE</scope>
    <source>
        <strain evidence="2">NC1722</strain>
    </source>
</reference>
<organism evidence="2 3">
    <name type="scientific">Aldrovandia affinis</name>
    <dbReference type="NCBI Taxonomy" id="143900"/>
    <lineage>
        <taxon>Eukaryota</taxon>
        <taxon>Metazoa</taxon>
        <taxon>Chordata</taxon>
        <taxon>Craniata</taxon>
        <taxon>Vertebrata</taxon>
        <taxon>Euteleostomi</taxon>
        <taxon>Actinopterygii</taxon>
        <taxon>Neopterygii</taxon>
        <taxon>Teleostei</taxon>
        <taxon>Notacanthiformes</taxon>
        <taxon>Halosauridae</taxon>
        <taxon>Aldrovandia</taxon>
    </lineage>
</organism>
<dbReference type="AlphaFoldDB" id="A0AAD7RKR6"/>
<evidence type="ECO:0000313" key="3">
    <source>
        <dbReference type="Proteomes" id="UP001221898"/>
    </source>
</evidence>
<dbReference type="EMBL" id="JAINUG010000243">
    <property type="protein sequence ID" value="KAJ8385702.1"/>
    <property type="molecule type" value="Genomic_DNA"/>
</dbReference>
<evidence type="ECO:0000256" key="1">
    <source>
        <dbReference type="SAM" id="MobiDB-lite"/>
    </source>
</evidence>
<keyword evidence="3" id="KW-1185">Reference proteome</keyword>
<gene>
    <name evidence="2" type="ORF">AAFF_G00183020</name>
</gene>
<evidence type="ECO:0000313" key="2">
    <source>
        <dbReference type="EMBL" id="KAJ8385702.1"/>
    </source>
</evidence>
<sequence length="99" mass="10675">MSKTLWPPSHADASCRAPATDLFIRMIKTSRWGQDPRAPPTARRDRDGMSPVSLAIHPPYRDATIPSSPSPPVRTDGLAVIPGGCVAQCTVRPVRSCGR</sequence>
<comment type="caution">
    <text evidence="2">The sequence shown here is derived from an EMBL/GenBank/DDBJ whole genome shotgun (WGS) entry which is preliminary data.</text>
</comment>
<proteinExistence type="predicted"/>
<feature type="region of interest" description="Disordered" evidence="1">
    <location>
        <begin position="29"/>
        <end position="75"/>
    </location>
</feature>
<dbReference type="Proteomes" id="UP001221898">
    <property type="component" value="Unassembled WGS sequence"/>
</dbReference>
<accession>A0AAD7RKR6</accession>